<reference evidence="1 2" key="1">
    <citation type="journal article" date="2022" name="Front. Microbiol.">
        <title>High genomic differentiation and limited gene flow indicate recent cryptic speciation within the genus Laspinema (cyanobacteria).</title>
        <authorList>
            <person name="Stanojkovic A."/>
            <person name="Skoupy S."/>
            <person name="Skaloud P."/>
            <person name="Dvorak P."/>
        </authorList>
    </citation>
    <scope>NUCLEOTIDE SEQUENCE [LARGE SCALE GENOMIC DNA]</scope>
    <source>
        <strain evidence="1 2">D2a</strain>
    </source>
</reference>
<evidence type="ECO:0000313" key="2">
    <source>
        <dbReference type="Proteomes" id="UP001525890"/>
    </source>
</evidence>
<evidence type="ECO:0000313" key="1">
    <source>
        <dbReference type="EMBL" id="MCT7969855.1"/>
    </source>
</evidence>
<gene>
    <name evidence="1" type="ORF">NG799_26420</name>
</gene>
<keyword evidence="2" id="KW-1185">Reference proteome</keyword>
<dbReference type="Proteomes" id="UP001525890">
    <property type="component" value="Unassembled WGS sequence"/>
</dbReference>
<accession>A0ABT2N0U9</accession>
<proteinExistence type="predicted"/>
<dbReference type="RefSeq" id="WP_368009300.1">
    <property type="nucleotide sequence ID" value="NZ_JAMXFF010000062.1"/>
</dbReference>
<organism evidence="1 2">
    <name type="scientific">Laspinema palackyanum D2a</name>
    <dbReference type="NCBI Taxonomy" id="2953684"/>
    <lineage>
        <taxon>Bacteria</taxon>
        <taxon>Bacillati</taxon>
        <taxon>Cyanobacteriota</taxon>
        <taxon>Cyanophyceae</taxon>
        <taxon>Oscillatoriophycideae</taxon>
        <taxon>Oscillatoriales</taxon>
        <taxon>Laspinemataceae</taxon>
        <taxon>Laspinema</taxon>
        <taxon>Laspinema palackyanum</taxon>
    </lineage>
</organism>
<protein>
    <submittedName>
        <fullName evidence="1">Uncharacterized protein</fullName>
    </submittedName>
</protein>
<sequence length="71" mass="8047">MKRESVYGARTPSEGRSRSLLGTFSFEGSEPLNKTVTVRVSESMATTLKRLDNKQEWLRQAISEKLARESN</sequence>
<name>A0ABT2N0U9_9CYAN</name>
<comment type="caution">
    <text evidence="1">The sequence shown here is derived from an EMBL/GenBank/DDBJ whole genome shotgun (WGS) entry which is preliminary data.</text>
</comment>
<dbReference type="EMBL" id="JAMXFF010000062">
    <property type="protein sequence ID" value="MCT7969855.1"/>
    <property type="molecule type" value="Genomic_DNA"/>
</dbReference>